<dbReference type="Pfam" id="PF05016">
    <property type="entry name" value="ParE_toxin"/>
    <property type="match status" value="1"/>
</dbReference>
<keyword evidence="3" id="KW-1185">Reference proteome</keyword>
<protein>
    <submittedName>
        <fullName evidence="2">Plasmid stabilization protein</fullName>
    </submittedName>
</protein>
<keyword evidence="1" id="KW-1277">Toxin-antitoxin system</keyword>
<dbReference type="Proteomes" id="UP000287823">
    <property type="component" value="Unassembled WGS sequence"/>
</dbReference>
<evidence type="ECO:0000313" key="2">
    <source>
        <dbReference type="EMBL" id="RUO34889.1"/>
    </source>
</evidence>
<gene>
    <name evidence="2" type="ORF">CWE14_02510</name>
</gene>
<reference evidence="2 3" key="1">
    <citation type="journal article" date="2011" name="Front. Microbiol.">
        <title>Genomic signatures of strain selection and enhancement in Bacillus atrophaeus var. globigii, a historical biowarfare simulant.</title>
        <authorList>
            <person name="Gibbons H.S."/>
            <person name="Broomall S.M."/>
            <person name="McNew L.A."/>
            <person name="Daligault H."/>
            <person name="Chapman C."/>
            <person name="Bruce D."/>
            <person name="Karavis M."/>
            <person name="Krepps M."/>
            <person name="McGregor P.A."/>
            <person name="Hong C."/>
            <person name="Park K.H."/>
            <person name="Akmal A."/>
            <person name="Feldman A."/>
            <person name="Lin J.S."/>
            <person name="Chang W.E."/>
            <person name="Higgs B.W."/>
            <person name="Demirev P."/>
            <person name="Lindquist J."/>
            <person name="Liem A."/>
            <person name="Fochler E."/>
            <person name="Read T.D."/>
            <person name="Tapia R."/>
            <person name="Johnson S."/>
            <person name="Bishop-Lilly K.A."/>
            <person name="Detter C."/>
            <person name="Han C."/>
            <person name="Sozhamannan S."/>
            <person name="Rosenzweig C.N."/>
            <person name="Skowronski E.W."/>
        </authorList>
    </citation>
    <scope>NUCLEOTIDE SEQUENCE [LARGE SCALE GENOMIC DNA]</scope>
    <source>
        <strain evidence="2 3">Y4G10-17</strain>
    </source>
</reference>
<evidence type="ECO:0000313" key="3">
    <source>
        <dbReference type="Proteomes" id="UP000287823"/>
    </source>
</evidence>
<comment type="caution">
    <text evidence="2">The sequence shown here is derived from an EMBL/GenBank/DDBJ whole genome shotgun (WGS) entry which is preliminary data.</text>
</comment>
<proteinExistence type="predicted"/>
<organism evidence="2 3">
    <name type="scientific">Aliidiomarina soli</name>
    <dbReference type="NCBI Taxonomy" id="1928574"/>
    <lineage>
        <taxon>Bacteria</taxon>
        <taxon>Pseudomonadati</taxon>
        <taxon>Pseudomonadota</taxon>
        <taxon>Gammaproteobacteria</taxon>
        <taxon>Alteromonadales</taxon>
        <taxon>Idiomarinaceae</taxon>
        <taxon>Aliidiomarina</taxon>
    </lineage>
</organism>
<dbReference type="InterPro" id="IPR007712">
    <property type="entry name" value="RelE/ParE_toxin"/>
</dbReference>
<name>A0A432WMH0_9GAMM</name>
<dbReference type="AlphaFoldDB" id="A0A432WMH0"/>
<evidence type="ECO:0000256" key="1">
    <source>
        <dbReference type="ARBA" id="ARBA00022649"/>
    </source>
</evidence>
<dbReference type="Gene3D" id="3.30.2310.20">
    <property type="entry name" value="RelE-like"/>
    <property type="match status" value="1"/>
</dbReference>
<dbReference type="InterPro" id="IPR035093">
    <property type="entry name" value="RelE/ParE_toxin_dom_sf"/>
</dbReference>
<dbReference type="RefSeq" id="WP_126797927.1">
    <property type="nucleotide sequence ID" value="NZ_PIPO01000001.1"/>
</dbReference>
<accession>A0A432WMH0</accession>
<dbReference type="EMBL" id="PIPO01000001">
    <property type="protein sequence ID" value="RUO34889.1"/>
    <property type="molecule type" value="Genomic_DNA"/>
</dbReference>
<sequence>MRVQLNVELHPDAEAELYKCIRYYDSQVRGLGAKFLNAFDSVGQRISTFPKSNAIILKPDIRKASLSIFPTSVIYRITPNNIEILAITHTRRKPFYWIARKPQRSGGV</sequence>